<dbReference type="InterPro" id="IPR050155">
    <property type="entry name" value="HAD-like_hydrolase_sf"/>
</dbReference>
<dbReference type="GO" id="GO:0005829">
    <property type="term" value="C:cytosol"/>
    <property type="evidence" value="ECO:0007669"/>
    <property type="project" value="TreeGrafter"/>
</dbReference>
<reference evidence="3" key="1">
    <citation type="journal article" date="2014" name="Genome Announc.">
        <title>Draft Genome Sequences of Three Alkaliphilic Bacillus Strains, Bacillus wakoensis JCM 9140T, Bacillus akibai JCM 9157T, and Bacillus hemicellulosilyticus JCM 9152T.</title>
        <authorList>
            <person name="Yuki M."/>
            <person name="Oshima K."/>
            <person name="Suda W."/>
            <person name="Oshida Y."/>
            <person name="Kitamura K."/>
            <person name="Iida T."/>
            <person name="Hattori M."/>
            <person name="Ohkuma M."/>
        </authorList>
    </citation>
    <scope>NUCLEOTIDE SEQUENCE [LARGE SCALE GENOMIC DNA]</scope>
    <source>
        <strain evidence="3">JCM 9140</strain>
    </source>
</reference>
<dbReference type="Gene3D" id="1.10.150.240">
    <property type="entry name" value="Putative phosphatase, domain 2"/>
    <property type="match status" value="1"/>
</dbReference>
<accession>W4Q0X5</accession>
<dbReference type="InterPro" id="IPR036412">
    <property type="entry name" value="HAD-like_sf"/>
</dbReference>
<name>W4Q0X5_9BACI</name>
<dbReference type="EMBL" id="BAUT01000009">
    <property type="protein sequence ID" value="GAE25373.1"/>
    <property type="molecule type" value="Genomic_DNA"/>
</dbReference>
<organism evidence="3 4">
    <name type="scientific">Halalkalibacter wakoensis JCM 9140</name>
    <dbReference type="NCBI Taxonomy" id="1236970"/>
    <lineage>
        <taxon>Bacteria</taxon>
        <taxon>Bacillati</taxon>
        <taxon>Bacillota</taxon>
        <taxon>Bacilli</taxon>
        <taxon>Bacillales</taxon>
        <taxon>Bacillaceae</taxon>
        <taxon>Halalkalibacter</taxon>
    </lineage>
</organism>
<dbReference type="PANTHER" id="PTHR43434:SF13">
    <property type="entry name" value="PHOSPHOGLYCOLATE PHOSPHATASE"/>
    <property type="match status" value="1"/>
</dbReference>
<dbReference type="SFLD" id="SFLDG01129">
    <property type="entry name" value="C1.5:_HAD__Beta-PGM__Phosphata"/>
    <property type="match status" value="1"/>
</dbReference>
<comment type="caution">
    <text evidence="3">The sequence shown here is derived from an EMBL/GenBank/DDBJ whole genome shotgun (WGS) entry which is preliminary data.</text>
</comment>
<dbReference type="OrthoDB" id="9792518at2"/>
<dbReference type="SFLD" id="SFLDS00003">
    <property type="entry name" value="Haloacid_Dehalogenase"/>
    <property type="match status" value="1"/>
</dbReference>
<dbReference type="InterPro" id="IPR006549">
    <property type="entry name" value="HAD-SF_hydro_IIIA"/>
</dbReference>
<dbReference type="InterPro" id="IPR023214">
    <property type="entry name" value="HAD_sf"/>
</dbReference>
<dbReference type="InterPro" id="IPR023198">
    <property type="entry name" value="PGP-like_dom2"/>
</dbReference>
<protein>
    <submittedName>
        <fullName evidence="3">HAD-superfamily hydrolase</fullName>
    </submittedName>
</protein>
<keyword evidence="1 3" id="KW-0378">Hydrolase</keyword>
<keyword evidence="4" id="KW-1185">Reference proteome</keyword>
<dbReference type="SUPFAM" id="SSF56784">
    <property type="entry name" value="HAD-like"/>
    <property type="match status" value="1"/>
</dbReference>
<evidence type="ECO:0000256" key="1">
    <source>
        <dbReference type="ARBA" id="ARBA00022801"/>
    </source>
</evidence>
<keyword evidence="2" id="KW-0460">Magnesium</keyword>
<dbReference type="InterPro" id="IPR041492">
    <property type="entry name" value="HAD_2"/>
</dbReference>
<dbReference type="STRING" id="1236970.JCM9140_1364"/>
<evidence type="ECO:0000313" key="3">
    <source>
        <dbReference type="EMBL" id="GAE25373.1"/>
    </source>
</evidence>
<gene>
    <name evidence="3" type="ORF">JCM9140_1364</name>
</gene>
<dbReference type="PANTHER" id="PTHR43434">
    <property type="entry name" value="PHOSPHOGLYCOLATE PHOSPHATASE"/>
    <property type="match status" value="1"/>
</dbReference>
<evidence type="ECO:0000256" key="2">
    <source>
        <dbReference type="ARBA" id="ARBA00022842"/>
    </source>
</evidence>
<dbReference type="NCBIfam" id="TIGR01549">
    <property type="entry name" value="HAD-SF-IA-v1"/>
    <property type="match status" value="1"/>
</dbReference>
<proteinExistence type="predicted"/>
<dbReference type="RefSeq" id="WP_034743692.1">
    <property type="nucleotide sequence ID" value="NZ_BAUT01000009.1"/>
</dbReference>
<dbReference type="AlphaFoldDB" id="W4Q0X5"/>
<dbReference type="Pfam" id="PF13419">
    <property type="entry name" value="HAD_2"/>
    <property type="match status" value="1"/>
</dbReference>
<dbReference type="Proteomes" id="UP000018890">
    <property type="component" value="Unassembled WGS sequence"/>
</dbReference>
<dbReference type="InterPro" id="IPR006439">
    <property type="entry name" value="HAD-SF_hydro_IA"/>
</dbReference>
<evidence type="ECO:0000313" key="4">
    <source>
        <dbReference type="Proteomes" id="UP000018890"/>
    </source>
</evidence>
<dbReference type="GO" id="GO:0008967">
    <property type="term" value="F:phosphoglycolate phosphatase activity"/>
    <property type="evidence" value="ECO:0007669"/>
    <property type="project" value="TreeGrafter"/>
</dbReference>
<dbReference type="GO" id="GO:0006281">
    <property type="term" value="P:DNA repair"/>
    <property type="evidence" value="ECO:0007669"/>
    <property type="project" value="TreeGrafter"/>
</dbReference>
<dbReference type="Gene3D" id="3.40.50.1000">
    <property type="entry name" value="HAD superfamily/HAD-like"/>
    <property type="match status" value="1"/>
</dbReference>
<dbReference type="NCBIfam" id="TIGR01662">
    <property type="entry name" value="HAD-SF-IIIA"/>
    <property type="match status" value="1"/>
</dbReference>
<sequence length="214" mass="25168">MRNYVIFDFDGTLADSRTVFISAWNALADKFKFRKISREDLSSLRKLSIFERMKYLNFPIVKTPFILPDFYRFFRKYSKEISLYPKIKEMLDLLERKGYNIVILSSNSEDVIKDVLQRNSVKNVKKIMSSKAIFGKDQMIRQFLKDHQLKTSEVIYVGDEQRDILACQGAGVKIIWVSWGYDGKELVLEQNPDYLVDSPEEIVEVVLQHTRDEM</sequence>